<dbReference type="InterPro" id="IPR039058">
    <property type="entry name" value="Yippee_fam"/>
</dbReference>
<keyword evidence="2" id="KW-0479">Metal-binding</keyword>
<comment type="caution">
    <text evidence="5">The sequence shown here is derived from an EMBL/GenBank/DDBJ whole genome shotgun (WGS) entry which is preliminary data.</text>
</comment>
<sequence length="218" mass="24615">MRRRSHSDEHTGVAKACMTNGSNLSHSTCAQQLNDSMIYMDGPQVYACAKCRTHLTSHDEIISKSFHGRHGRAFLFDHCVNVDIGPAEERPLMTGLHSVCDIFCRRCKGMVGWTYIKAYEASQKYKEGKFILEKINLHLEASDHYRVAPPPGEKNDRFRARSISWGSNRFSHLQPIEVYEYDGASKIRGLDLSDSKQTSGGDLSEQCTVPKCDTMPRL</sequence>
<organism evidence="5 6">
    <name type="scientific">Cylindrotheca closterium</name>
    <dbReference type="NCBI Taxonomy" id="2856"/>
    <lineage>
        <taxon>Eukaryota</taxon>
        <taxon>Sar</taxon>
        <taxon>Stramenopiles</taxon>
        <taxon>Ochrophyta</taxon>
        <taxon>Bacillariophyta</taxon>
        <taxon>Bacillariophyceae</taxon>
        <taxon>Bacillariophycidae</taxon>
        <taxon>Bacillariales</taxon>
        <taxon>Bacillariaceae</taxon>
        <taxon>Cylindrotheca</taxon>
    </lineage>
</organism>
<dbReference type="Proteomes" id="UP001295423">
    <property type="component" value="Unassembled WGS sequence"/>
</dbReference>
<dbReference type="PANTHER" id="PTHR13848">
    <property type="entry name" value="PROTEIN YIPPEE-LIKE CG15309-RELATED"/>
    <property type="match status" value="1"/>
</dbReference>
<keyword evidence="3" id="KW-0862">Zinc</keyword>
<dbReference type="GO" id="GO:0046872">
    <property type="term" value="F:metal ion binding"/>
    <property type="evidence" value="ECO:0007669"/>
    <property type="project" value="UniProtKB-KW"/>
</dbReference>
<evidence type="ECO:0000313" key="5">
    <source>
        <dbReference type="EMBL" id="CAJ1953752.1"/>
    </source>
</evidence>
<protein>
    <recommendedName>
        <fullName evidence="4">Yippee domain-containing protein</fullName>
    </recommendedName>
</protein>
<accession>A0AAD2FUG6</accession>
<evidence type="ECO:0000256" key="3">
    <source>
        <dbReference type="ARBA" id="ARBA00022833"/>
    </source>
</evidence>
<dbReference type="InterPro" id="IPR004910">
    <property type="entry name" value="Yippee/Mis18/Cereblon"/>
</dbReference>
<dbReference type="InterPro" id="IPR034751">
    <property type="entry name" value="Yippee"/>
</dbReference>
<evidence type="ECO:0000256" key="1">
    <source>
        <dbReference type="ARBA" id="ARBA00005613"/>
    </source>
</evidence>
<dbReference type="Pfam" id="PF03226">
    <property type="entry name" value="Yippee-Mis18"/>
    <property type="match status" value="1"/>
</dbReference>
<evidence type="ECO:0000259" key="4">
    <source>
        <dbReference type="PROSITE" id="PS51792"/>
    </source>
</evidence>
<gene>
    <name evidence="5" type="ORF">CYCCA115_LOCUS14354</name>
</gene>
<feature type="domain" description="Yippee" evidence="4">
    <location>
        <begin position="44"/>
        <end position="141"/>
    </location>
</feature>
<comment type="similarity">
    <text evidence="1">Belongs to the yippee family.</text>
</comment>
<keyword evidence="6" id="KW-1185">Reference proteome</keyword>
<dbReference type="AlphaFoldDB" id="A0AAD2FUG6"/>
<name>A0AAD2FUG6_9STRA</name>
<reference evidence="5" key="1">
    <citation type="submission" date="2023-08" db="EMBL/GenBank/DDBJ databases">
        <authorList>
            <person name="Audoor S."/>
            <person name="Bilcke G."/>
        </authorList>
    </citation>
    <scope>NUCLEOTIDE SEQUENCE</scope>
</reference>
<evidence type="ECO:0000313" key="6">
    <source>
        <dbReference type="Proteomes" id="UP001295423"/>
    </source>
</evidence>
<dbReference type="PROSITE" id="PS51792">
    <property type="entry name" value="YIPPEE"/>
    <property type="match status" value="1"/>
</dbReference>
<evidence type="ECO:0000256" key="2">
    <source>
        <dbReference type="ARBA" id="ARBA00022723"/>
    </source>
</evidence>
<proteinExistence type="inferred from homology"/>
<dbReference type="EMBL" id="CAKOGP040001836">
    <property type="protein sequence ID" value="CAJ1953752.1"/>
    <property type="molecule type" value="Genomic_DNA"/>
</dbReference>